<dbReference type="CDD" id="cd01127">
    <property type="entry name" value="TrwB_TraG_TraD_VirD4"/>
    <property type="match status" value="1"/>
</dbReference>
<dbReference type="AlphaFoldDB" id="A0A918VLJ6"/>
<dbReference type="InterPro" id="IPR041027">
    <property type="entry name" value="FtsK_alpha"/>
</dbReference>
<accession>A0A918VLJ6</accession>
<dbReference type="Gene3D" id="1.10.10.10">
    <property type="entry name" value="Winged helix-like DNA-binding domain superfamily/Winged helix DNA-binding domain"/>
    <property type="match status" value="1"/>
</dbReference>
<comment type="subunit">
    <text evidence="15">Homohexamer. Forms a ring that surrounds DNA.</text>
</comment>
<dbReference type="InterPro" id="IPR025199">
    <property type="entry name" value="FtsK_4TM"/>
</dbReference>
<evidence type="ECO:0000256" key="4">
    <source>
        <dbReference type="ARBA" id="ARBA00022475"/>
    </source>
</evidence>
<evidence type="ECO:0000256" key="7">
    <source>
        <dbReference type="ARBA" id="ARBA00022741"/>
    </source>
</evidence>
<comment type="subcellular location">
    <subcellularLocation>
        <location evidence="1">Cell membrane</location>
        <topology evidence="1">Multi-pass membrane protein</topology>
    </subcellularLocation>
</comment>
<proteinExistence type="inferred from homology"/>
<feature type="binding site" evidence="16">
    <location>
        <begin position="432"/>
        <end position="439"/>
    </location>
    <ligand>
        <name>ATP</name>
        <dbReference type="ChEBI" id="CHEBI:30616"/>
    </ligand>
</feature>
<dbReference type="InterPro" id="IPR018541">
    <property type="entry name" value="Ftsk_gamma"/>
</dbReference>
<dbReference type="FunFam" id="3.40.50.300:FF:000209">
    <property type="entry name" value="Cell division protein FtsK"/>
    <property type="match status" value="1"/>
</dbReference>
<keyword evidence="7 16" id="KW-0547">Nucleotide-binding</keyword>
<evidence type="ECO:0000256" key="2">
    <source>
        <dbReference type="ARBA" id="ARBA00006474"/>
    </source>
</evidence>
<dbReference type="SUPFAM" id="SSF52540">
    <property type="entry name" value="P-loop containing nucleoside triphosphate hydrolases"/>
    <property type="match status" value="1"/>
</dbReference>
<keyword evidence="9 16" id="KW-0067">ATP-binding</keyword>
<evidence type="ECO:0000256" key="3">
    <source>
        <dbReference type="ARBA" id="ARBA00020887"/>
    </source>
</evidence>
<evidence type="ECO:0000256" key="5">
    <source>
        <dbReference type="ARBA" id="ARBA00022618"/>
    </source>
</evidence>
<sequence>MPQAKRKQIKETEQGLLSPRVRELSSEIVVVVSAFLSIYALLSLMTYDPADPGWSHSGGAGREVSNLGGQFGANFSDMLLHGFGYISFLVPIMILALGINYFRKRHDTAEPSYFKRVLIAAGFLITVMGGCGLENLHFNHWAATKHFNAGGYLGGWLTGGLVDMFGEIGSTLLMVTLFLTGITIFSGLSWFRLMDNIGAAIFGLIERVQNQREEKVDREIGAKARIVRQETVTELKEKVKVAPTIMPKIAPSDAKREDSGRMEREKQTTLFDSMHSSNDALPALSLLDPPEAQVFGYSDEELNALSVLLVKKLADFNVSVEVVSVHQGPVITRFEIDPAPGIKAATITGLAKDLARALSTMSVRVVENIPGKSYIGIEIPNESREIVRLVEGLSSSQFEDMSSPLALVLGKDISGKTVIADLAKMPHVLIAGTTGSGKSVCINALILSLIYKATAQQVRMIMVDPKMLELSVYEGIPHLLCPVVTDMSEAANALRWSIVEMERRYKLMSELGVRNLAGYNRKVKLAEESGNPVLDPMVREGEVAEPLQELPCLVVIIDELADLMMSVGKKVEELITRLAQKGRASGVHLILATQRPSVDVITGLLKANIPTRIAFQVSSKVDSRTVIDQMGAEMLLGHGDMLYLPPGTSIPERVHGSFVSDKEVHAVVASLKGKAPPEYDESILSAPKEVNDALPSAFRDDAVNDDPENDPLYDQAVEFVTRTRKASISSVQRQLRVGYNRAARMIETMEMAGVITPAEENGRREVIAPPPIED</sequence>
<dbReference type="Gene3D" id="3.30.980.40">
    <property type="match status" value="1"/>
</dbReference>
<keyword evidence="8" id="KW-0159">Chromosome partition</keyword>
<evidence type="ECO:0000256" key="8">
    <source>
        <dbReference type="ARBA" id="ARBA00022829"/>
    </source>
</evidence>
<protein>
    <recommendedName>
        <fullName evidence="3">DNA translocase FtsK</fullName>
    </recommendedName>
</protein>
<keyword evidence="12 17" id="KW-0472">Membrane</keyword>
<keyword evidence="5" id="KW-0132">Cell division</keyword>
<reference evidence="19" key="1">
    <citation type="journal article" date="2014" name="Int. J. Syst. Evol. Microbiol.">
        <title>Complete genome sequence of Corynebacterium casei LMG S-19264T (=DSM 44701T), isolated from a smear-ripened cheese.</title>
        <authorList>
            <consortium name="US DOE Joint Genome Institute (JGI-PGF)"/>
            <person name="Walter F."/>
            <person name="Albersmeier A."/>
            <person name="Kalinowski J."/>
            <person name="Ruckert C."/>
        </authorList>
    </citation>
    <scope>NUCLEOTIDE SEQUENCE</scope>
    <source>
        <strain evidence="19">KCTC 12711</strain>
    </source>
</reference>
<keyword evidence="6 17" id="KW-0812">Transmembrane</keyword>
<evidence type="ECO:0000313" key="20">
    <source>
        <dbReference type="Proteomes" id="UP000614811"/>
    </source>
</evidence>
<keyword evidence="20" id="KW-1185">Reference proteome</keyword>
<dbReference type="GO" id="GO:0007059">
    <property type="term" value="P:chromosome segregation"/>
    <property type="evidence" value="ECO:0007669"/>
    <property type="project" value="UniProtKB-KW"/>
</dbReference>
<evidence type="ECO:0000259" key="18">
    <source>
        <dbReference type="PROSITE" id="PS50901"/>
    </source>
</evidence>
<dbReference type="InterPro" id="IPR003593">
    <property type="entry name" value="AAA+_ATPase"/>
</dbReference>
<feature type="transmembrane region" description="Helical" evidence="17">
    <location>
        <begin position="82"/>
        <end position="102"/>
    </location>
</feature>
<dbReference type="Pfam" id="PF09397">
    <property type="entry name" value="FtsK_gamma"/>
    <property type="match status" value="1"/>
</dbReference>
<evidence type="ECO:0000256" key="13">
    <source>
        <dbReference type="ARBA" id="ARBA00023306"/>
    </source>
</evidence>
<dbReference type="InterPro" id="IPR050206">
    <property type="entry name" value="FtsK/SpoIIIE/SftA"/>
</dbReference>
<feature type="transmembrane region" description="Helical" evidence="17">
    <location>
        <begin position="168"/>
        <end position="191"/>
    </location>
</feature>
<dbReference type="Pfam" id="PF13491">
    <property type="entry name" value="FtsK_4TM"/>
    <property type="match status" value="1"/>
</dbReference>
<comment type="similarity">
    <text evidence="2">Belongs to the FtsK/SpoIIIE/SftA family.</text>
</comment>
<evidence type="ECO:0000256" key="14">
    <source>
        <dbReference type="ARBA" id="ARBA00024784"/>
    </source>
</evidence>
<dbReference type="InterPro" id="IPR027417">
    <property type="entry name" value="P-loop_NTPase"/>
</dbReference>
<feature type="domain" description="FtsK" evidence="18">
    <location>
        <begin position="415"/>
        <end position="624"/>
    </location>
</feature>
<evidence type="ECO:0000256" key="11">
    <source>
        <dbReference type="ARBA" id="ARBA00023125"/>
    </source>
</evidence>
<dbReference type="SMART" id="SM00382">
    <property type="entry name" value="AAA"/>
    <property type="match status" value="1"/>
</dbReference>
<dbReference type="GO" id="GO:0003677">
    <property type="term" value="F:DNA binding"/>
    <property type="evidence" value="ECO:0007669"/>
    <property type="project" value="UniProtKB-KW"/>
</dbReference>
<dbReference type="PROSITE" id="PS50901">
    <property type="entry name" value="FTSK"/>
    <property type="match status" value="1"/>
</dbReference>
<dbReference type="GO" id="GO:0051301">
    <property type="term" value="P:cell division"/>
    <property type="evidence" value="ECO:0007669"/>
    <property type="project" value="UniProtKB-KW"/>
</dbReference>
<keyword evidence="13" id="KW-0131">Cell cycle</keyword>
<feature type="transmembrane region" description="Helical" evidence="17">
    <location>
        <begin position="28"/>
        <end position="47"/>
    </location>
</feature>
<dbReference type="Gene3D" id="3.40.50.300">
    <property type="entry name" value="P-loop containing nucleotide triphosphate hydrolases"/>
    <property type="match status" value="1"/>
</dbReference>
<dbReference type="InterPro" id="IPR036388">
    <property type="entry name" value="WH-like_DNA-bd_sf"/>
</dbReference>
<dbReference type="GO" id="GO:0005524">
    <property type="term" value="F:ATP binding"/>
    <property type="evidence" value="ECO:0007669"/>
    <property type="project" value="UniProtKB-UniRule"/>
</dbReference>
<comment type="caution">
    <text evidence="19">The sequence shown here is derived from an EMBL/GenBank/DDBJ whole genome shotgun (WGS) entry which is preliminary data.</text>
</comment>
<gene>
    <name evidence="19" type="primary">ftsK</name>
    <name evidence="19" type="ORF">GCM10008090_17640</name>
</gene>
<evidence type="ECO:0000256" key="1">
    <source>
        <dbReference type="ARBA" id="ARBA00004651"/>
    </source>
</evidence>
<dbReference type="EMBL" id="BMXA01000002">
    <property type="protein sequence ID" value="GHA08261.1"/>
    <property type="molecule type" value="Genomic_DNA"/>
</dbReference>
<comment type="function">
    <text evidence="14">Essential cell division protein that coordinates cell division and chromosome segregation. The N-terminus is involved in assembly of the cell-division machinery. The C-terminus functions as a DNA motor that moves dsDNA in an ATP-dependent manner towards the dif recombination site, which is located within the replication terminus region. Translocation stops specifically at Xer-dif sites, where FtsK interacts with the Xer recombinase, allowing activation of chromosome unlinking by recombination. FtsK orienting polar sequences (KOPS) guide the direction of DNA translocation. FtsK can remove proteins from DNA as it translocates, but translocation stops specifically at XerCD-dif site, thereby preventing removal of XerC and XerD from dif.</text>
</comment>
<name>A0A918VLJ6_9GAMM</name>
<dbReference type="PANTHER" id="PTHR22683:SF41">
    <property type="entry name" value="DNA TRANSLOCASE FTSK"/>
    <property type="match status" value="1"/>
</dbReference>
<evidence type="ECO:0000313" key="19">
    <source>
        <dbReference type="EMBL" id="GHA08261.1"/>
    </source>
</evidence>
<reference evidence="19" key="2">
    <citation type="submission" date="2020-09" db="EMBL/GenBank/DDBJ databases">
        <authorList>
            <person name="Sun Q."/>
            <person name="Kim S."/>
        </authorList>
    </citation>
    <scope>NUCLEOTIDE SEQUENCE</scope>
    <source>
        <strain evidence="19">KCTC 12711</strain>
    </source>
</reference>
<dbReference type="SMART" id="SM00843">
    <property type="entry name" value="Ftsk_gamma"/>
    <property type="match status" value="1"/>
</dbReference>
<organism evidence="19 20">
    <name type="scientific">Arenicella chitinivorans</name>
    <dbReference type="NCBI Taxonomy" id="1329800"/>
    <lineage>
        <taxon>Bacteria</taxon>
        <taxon>Pseudomonadati</taxon>
        <taxon>Pseudomonadota</taxon>
        <taxon>Gammaproteobacteria</taxon>
        <taxon>Arenicellales</taxon>
        <taxon>Arenicellaceae</taxon>
        <taxon>Arenicella</taxon>
    </lineage>
</organism>
<dbReference type="SUPFAM" id="SSF46785">
    <property type="entry name" value="Winged helix' DNA-binding domain"/>
    <property type="match status" value="1"/>
</dbReference>
<evidence type="ECO:0000256" key="15">
    <source>
        <dbReference type="ARBA" id="ARBA00025923"/>
    </source>
</evidence>
<evidence type="ECO:0000256" key="9">
    <source>
        <dbReference type="ARBA" id="ARBA00022840"/>
    </source>
</evidence>
<dbReference type="Proteomes" id="UP000614811">
    <property type="component" value="Unassembled WGS sequence"/>
</dbReference>
<keyword evidence="11" id="KW-0238">DNA-binding</keyword>
<keyword evidence="4" id="KW-1003">Cell membrane</keyword>
<evidence type="ECO:0000256" key="16">
    <source>
        <dbReference type="PROSITE-ProRule" id="PRU00289"/>
    </source>
</evidence>
<evidence type="ECO:0000256" key="12">
    <source>
        <dbReference type="ARBA" id="ARBA00023136"/>
    </source>
</evidence>
<dbReference type="PANTHER" id="PTHR22683">
    <property type="entry name" value="SPORULATION PROTEIN RELATED"/>
    <property type="match status" value="1"/>
</dbReference>
<dbReference type="RefSeq" id="WP_189399930.1">
    <property type="nucleotide sequence ID" value="NZ_BMXA01000002.1"/>
</dbReference>
<dbReference type="Pfam" id="PF17854">
    <property type="entry name" value="FtsK_alpha"/>
    <property type="match status" value="1"/>
</dbReference>
<evidence type="ECO:0000256" key="10">
    <source>
        <dbReference type="ARBA" id="ARBA00022989"/>
    </source>
</evidence>
<dbReference type="InterPro" id="IPR036390">
    <property type="entry name" value="WH_DNA-bd_sf"/>
</dbReference>
<keyword evidence="10 17" id="KW-1133">Transmembrane helix</keyword>
<feature type="transmembrane region" description="Helical" evidence="17">
    <location>
        <begin position="114"/>
        <end position="138"/>
    </location>
</feature>
<dbReference type="InterPro" id="IPR002543">
    <property type="entry name" value="FtsK_dom"/>
</dbReference>
<dbReference type="GO" id="GO:0005886">
    <property type="term" value="C:plasma membrane"/>
    <property type="evidence" value="ECO:0007669"/>
    <property type="project" value="UniProtKB-SubCell"/>
</dbReference>
<evidence type="ECO:0000256" key="6">
    <source>
        <dbReference type="ARBA" id="ARBA00022692"/>
    </source>
</evidence>
<dbReference type="Pfam" id="PF01580">
    <property type="entry name" value="FtsK_SpoIIIE"/>
    <property type="match status" value="1"/>
</dbReference>
<evidence type="ECO:0000256" key="17">
    <source>
        <dbReference type="SAM" id="Phobius"/>
    </source>
</evidence>